<keyword evidence="2" id="KW-0645">Protease</keyword>
<dbReference type="GO" id="GO:0008236">
    <property type="term" value="F:serine-type peptidase activity"/>
    <property type="evidence" value="ECO:0007669"/>
    <property type="project" value="UniProtKB-KW"/>
</dbReference>
<keyword evidence="4" id="KW-0720">Serine protease</keyword>
<evidence type="ECO:0000313" key="8">
    <source>
        <dbReference type="EMBL" id="RBO82622.1"/>
    </source>
</evidence>
<dbReference type="InterPro" id="IPR029045">
    <property type="entry name" value="ClpP/crotonase-like_dom_sf"/>
</dbReference>
<comment type="caution">
    <text evidence="8">The sequence shown here is derived from an EMBL/GenBank/DDBJ whole genome shotgun (WGS) entry which is preliminary data.</text>
</comment>
<dbReference type="Gene3D" id="6.20.330.10">
    <property type="match status" value="1"/>
</dbReference>
<feature type="region of interest" description="Disordered" evidence="6">
    <location>
        <begin position="338"/>
        <end position="361"/>
    </location>
</feature>
<evidence type="ECO:0000313" key="9">
    <source>
        <dbReference type="Proteomes" id="UP000252086"/>
    </source>
</evidence>
<dbReference type="OrthoDB" id="6999246at2"/>
<evidence type="ECO:0000256" key="5">
    <source>
        <dbReference type="SAM" id="Coils"/>
    </source>
</evidence>
<comment type="similarity">
    <text evidence="1">Belongs to the peptidase S49 family.</text>
</comment>
<reference evidence="8 9" key="1">
    <citation type="submission" date="2018-06" db="EMBL/GenBank/DDBJ databases">
        <title>Genomic Encyclopedia of Type Strains, Phase III (KMG-III): the genomes of soil and plant-associated and newly described type strains.</title>
        <authorList>
            <person name="Whitman W."/>
        </authorList>
    </citation>
    <scope>NUCLEOTIDE SEQUENCE [LARGE SCALE GENOMIC DNA]</scope>
    <source>
        <strain evidence="8 9">CECT 7732</strain>
    </source>
</reference>
<sequence length="369" mass="40485">MRHLLQLMTNAPMMMTIDAHQANLSLLNQFYLNPELFFSNEQETHKDTFCHIGIFGPTSHRFNGLDAHCNQVLSYRSLRQSFNALVEDDSVKSIFVEFDGPGGEASGCFDLANLIKDISAIKPVIGFINGGSYSANYALASACTELYASPHSMAGSIGVIFGRREVHNDKETITYFTTGEAKADGSPHLALSDEERARHQTMVNQLGDAFFQLVAHNRGIEAAQVQALQAKSFTARDLLAHGLIDDIKTEEEIHAMMTDAKHKRIVAEIQATHEAETADMKEQIQALQTSLQSQESSHKELAQKINQLAQAAGVPEMAGQLIQDNASEEAAAKALKEAAAKKDEDISLTSGLESSKDEDYDMLQLIEEA</sequence>
<name>A0A366CXR3_9GAMM</name>
<dbReference type="CDD" id="cd07022">
    <property type="entry name" value="S49_Sppa_36K_type"/>
    <property type="match status" value="1"/>
</dbReference>
<dbReference type="AlphaFoldDB" id="A0A366CXR3"/>
<evidence type="ECO:0000259" key="7">
    <source>
        <dbReference type="Pfam" id="PF01343"/>
    </source>
</evidence>
<evidence type="ECO:0000256" key="6">
    <source>
        <dbReference type="SAM" id="MobiDB-lite"/>
    </source>
</evidence>
<dbReference type="PANTHER" id="PTHR33209">
    <property type="entry name" value="PROTEASE 4"/>
    <property type="match status" value="1"/>
</dbReference>
<organism evidence="8 9">
    <name type="scientific">Marinomonas aquiplantarum</name>
    <dbReference type="NCBI Taxonomy" id="491951"/>
    <lineage>
        <taxon>Bacteria</taxon>
        <taxon>Pseudomonadati</taxon>
        <taxon>Pseudomonadota</taxon>
        <taxon>Gammaproteobacteria</taxon>
        <taxon>Oceanospirillales</taxon>
        <taxon>Oceanospirillaceae</taxon>
        <taxon>Marinomonas</taxon>
    </lineage>
</organism>
<dbReference type="GO" id="GO:0006508">
    <property type="term" value="P:proteolysis"/>
    <property type="evidence" value="ECO:0007669"/>
    <property type="project" value="UniProtKB-KW"/>
</dbReference>
<dbReference type="Pfam" id="PF01343">
    <property type="entry name" value="Peptidase_S49"/>
    <property type="match status" value="1"/>
</dbReference>
<feature type="domain" description="Peptidase S49" evidence="7">
    <location>
        <begin position="119"/>
        <end position="261"/>
    </location>
</feature>
<dbReference type="SUPFAM" id="SSF52096">
    <property type="entry name" value="ClpP/crotonase"/>
    <property type="match status" value="1"/>
</dbReference>
<dbReference type="InterPro" id="IPR033855">
    <property type="entry name" value="Protein_C"/>
</dbReference>
<dbReference type="InterPro" id="IPR002142">
    <property type="entry name" value="Peptidase_S49"/>
</dbReference>
<gene>
    <name evidence="8" type="ORF">DFP76_10587</name>
</gene>
<feature type="coiled-coil region" evidence="5">
    <location>
        <begin position="284"/>
        <end position="311"/>
    </location>
</feature>
<dbReference type="Proteomes" id="UP000252086">
    <property type="component" value="Unassembled WGS sequence"/>
</dbReference>
<evidence type="ECO:0000256" key="2">
    <source>
        <dbReference type="ARBA" id="ARBA00022670"/>
    </source>
</evidence>
<accession>A0A366CXR3</accession>
<evidence type="ECO:0000256" key="1">
    <source>
        <dbReference type="ARBA" id="ARBA00008683"/>
    </source>
</evidence>
<dbReference type="PANTHER" id="PTHR33209:SF1">
    <property type="entry name" value="PEPTIDASE S49 DOMAIN-CONTAINING PROTEIN"/>
    <property type="match status" value="1"/>
</dbReference>
<dbReference type="EMBL" id="QNRF01000005">
    <property type="protein sequence ID" value="RBO82622.1"/>
    <property type="molecule type" value="Genomic_DNA"/>
</dbReference>
<dbReference type="RefSeq" id="WP_113874585.1">
    <property type="nucleotide sequence ID" value="NZ_QNRF01000005.1"/>
</dbReference>
<evidence type="ECO:0000256" key="4">
    <source>
        <dbReference type="ARBA" id="ARBA00022825"/>
    </source>
</evidence>
<keyword evidence="9" id="KW-1185">Reference proteome</keyword>
<keyword evidence="5" id="KW-0175">Coiled coil</keyword>
<protein>
    <submittedName>
        <fullName evidence="8">Signal peptide peptidase SppA</fullName>
    </submittedName>
</protein>
<evidence type="ECO:0000256" key="3">
    <source>
        <dbReference type="ARBA" id="ARBA00022801"/>
    </source>
</evidence>
<keyword evidence="3" id="KW-0378">Hydrolase</keyword>
<dbReference type="Gene3D" id="3.90.226.10">
    <property type="entry name" value="2-enoyl-CoA Hydratase, Chain A, domain 1"/>
    <property type="match status" value="1"/>
</dbReference>
<proteinExistence type="inferred from homology"/>